<dbReference type="InterPro" id="IPR001365">
    <property type="entry name" value="A_deaminase_dom"/>
</dbReference>
<dbReference type="InterPro" id="IPR028893">
    <property type="entry name" value="A_deaminase"/>
</dbReference>
<dbReference type="SUPFAM" id="SSF51556">
    <property type="entry name" value="Metallo-dependent hydrolases"/>
    <property type="match status" value="1"/>
</dbReference>
<evidence type="ECO:0000256" key="1">
    <source>
        <dbReference type="ARBA" id="ARBA00012784"/>
    </source>
</evidence>
<comment type="caution">
    <text evidence="11">The sequence shown here is derived from an EMBL/GenBank/DDBJ whole genome shotgun (WGS) entry which is preliminary data.</text>
</comment>
<evidence type="ECO:0000256" key="3">
    <source>
        <dbReference type="ARBA" id="ARBA00022801"/>
    </source>
</evidence>
<keyword evidence="2 9" id="KW-0479">Metal-binding</keyword>
<dbReference type="RefSeq" id="WP_344255579.1">
    <property type="nucleotide sequence ID" value="NZ_BAAARE010000011.1"/>
</dbReference>
<name>A0ABN3LVP7_9MICO</name>
<feature type="domain" description="Adenosine deaminase" evidence="10">
    <location>
        <begin position="22"/>
        <end position="383"/>
    </location>
</feature>
<protein>
    <recommendedName>
        <fullName evidence="1 9">Adenosine deaminase</fullName>
        <ecNumber evidence="1 9">3.5.4.4</ecNumber>
    </recommendedName>
    <alternativeName>
        <fullName evidence="6 9">Adenosine aminohydrolase</fullName>
    </alternativeName>
</protein>
<dbReference type="PANTHER" id="PTHR11409:SF43">
    <property type="entry name" value="ADENOSINE DEAMINASE"/>
    <property type="match status" value="1"/>
</dbReference>
<dbReference type="HAMAP" id="MF_00540">
    <property type="entry name" value="A_deaminase"/>
    <property type="match status" value="1"/>
</dbReference>
<evidence type="ECO:0000256" key="8">
    <source>
        <dbReference type="ARBA" id="ARBA00049213"/>
    </source>
</evidence>
<evidence type="ECO:0000256" key="4">
    <source>
        <dbReference type="ARBA" id="ARBA00022833"/>
    </source>
</evidence>
<gene>
    <name evidence="9" type="primary">add</name>
    <name evidence="11" type="ORF">GCM10009858_28410</name>
</gene>
<comment type="function">
    <text evidence="9">Catalyzes the hydrolytic deamination of adenosine and 2-deoxyadenosine.</text>
</comment>
<keyword evidence="4 9" id="KW-0862">Zinc</keyword>
<evidence type="ECO:0000256" key="6">
    <source>
        <dbReference type="ARBA" id="ARBA00031852"/>
    </source>
</evidence>
<feature type="binding site" evidence="9">
    <location>
        <position position="29"/>
    </location>
    <ligand>
        <name>substrate</name>
    </ligand>
</feature>
<evidence type="ECO:0000256" key="9">
    <source>
        <dbReference type="HAMAP-Rule" id="MF_00540"/>
    </source>
</evidence>
<dbReference type="NCBIfam" id="NF006847">
    <property type="entry name" value="PRK09358.1-2"/>
    <property type="match status" value="1"/>
</dbReference>
<reference evidence="11 12" key="1">
    <citation type="journal article" date="2019" name="Int. J. Syst. Evol. Microbiol.">
        <title>The Global Catalogue of Microorganisms (GCM) 10K type strain sequencing project: providing services to taxonomists for standard genome sequencing and annotation.</title>
        <authorList>
            <consortium name="The Broad Institute Genomics Platform"/>
            <consortium name="The Broad Institute Genome Sequencing Center for Infectious Disease"/>
            <person name="Wu L."/>
            <person name="Ma J."/>
        </authorList>
    </citation>
    <scope>NUCLEOTIDE SEQUENCE [LARGE SCALE GENOMIC DNA]</scope>
    <source>
        <strain evidence="11 12">JCM 16259</strain>
    </source>
</reference>
<accession>A0ABN3LVP7</accession>
<evidence type="ECO:0000256" key="2">
    <source>
        <dbReference type="ARBA" id="ARBA00022723"/>
    </source>
</evidence>
<dbReference type="InterPro" id="IPR006330">
    <property type="entry name" value="Ado/ade_deaminase"/>
</dbReference>
<feature type="binding site" evidence="9">
    <location>
        <position position="29"/>
    </location>
    <ligand>
        <name>Zn(2+)</name>
        <dbReference type="ChEBI" id="CHEBI:29105"/>
        <note>catalytic</note>
    </ligand>
</feature>
<comment type="cofactor">
    <cofactor evidence="9">
        <name>Zn(2+)</name>
        <dbReference type="ChEBI" id="CHEBI:29105"/>
    </cofactor>
    <text evidence="9">Binds 1 zinc ion per subunit.</text>
</comment>
<evidence type="ECO:0000259" key="10">
    <source>
        <dbReference type="Pfam" id="PF00962"/>
    </source>
</evidence>
<dbReference type="Proteomes" id="UP001500730">
    <property type="component" value="Unassembled WGS sequence"/>
</dbReference>
<keyword evidence="5 9" id="KW-0546">Nucleotide metabolism</keyword>
<evidence type="ECO:0000313" key="11">
    <source>
        <dbReference type="EMBL" id="GAA2488638.1"/>
    </source>
</evidence>
<dbReference type="PANTHER" id="PTHR11409">
    <property type="entry name" value="ADENOSINE DEAMINASE"/>
    <property type="match status" value="1"/>
</dbReference>
<dbReference type="Gene3D" id="3.20.20.140">
    <property type="entry name" value="Metal-dependent hydrolases"/>
    <property type="match status" value="1"/>
</dbReference>
<dbReference type="EMBL" id="BAAARE010000011">
    <property type="protein sequence ID" value="GAA2488638.1"/>
    <property type="molecule type" value="Genomic_DNA"/>
</dbReference>
<keyword evidence="3 9" id="KW-0378">Hydrolase</keyword>
<comment type="caution">
    <text evidence="9">Lacks conserved residue(s) required for the propagation of feature annotation.</text>
</comment>
<feature type="binding site" evidence="9">
    <location>
        <position position="189"/>
    </location>
    <ligand>
        <name>substrate</name>
    </ligand>
</feature>
<dbReference type="InterPro" id="IPR032466">
    <property type="entry name" value="Metal_Hydrolase"/>
</dbReference>
<feature type="binding site" evidence="9">
    <location>
        <position position="329"/>
    </location>
    <ligand>
        <name>Zn(2+)</name>
        <dbReference type="ChEBI" id="CHEBI:29105"/>
        <note>catalytic</note>
    </ligand>
</feature>
<dbReference type="Pfam" id="PF00962">
    <property type="entry name" value="A_deaminase"/>
    <property type="match status" value="1"/>
</dbReference>
<feature type="binding site" evidence="9">
    <location>
        <position position="31"/>
    </location>
    <ligand>
        <name>substrate</name>
    </ligand>
</feature>
<organism evidence="11 12">
    <name type="scientific">Terrabacter carboxydivorans</name>
    <dbReference type="NCBI Taxonomy" id="619730"/>
    <lineage>
        <taxon>Bacteria</taxon>
        <taxon>Bacillati</taxon>
        <taxon>Actinomycetota</taxon>
        <taxon>Actinomycetes</taxon>
        <taxon>Micrococcales</taxon>
        <taxon>Intrasporangiaceae</taxon>
        <taxon>Terrabacter</taxon>
    </lineage>
</organism>
<keyword evidence="12" id="KW-1185">Reference proteome</keyword>
<feature type="active site" description="Proton donor" evidence="9">
    <location>
        <position position="219"/>
    </location>
</feature>
<comment type="similarity">
    <text evidence="9">Belongs to the metallo-dependent hydrolases superfamily. Adenosine and AMP deaminases family. Adenosine deaminase subfamily.</text>
</comment>
<feature type="binding site" evidence="9">
    <location>
        <position position="27"/>
    </location>
    <ligand>
        <name>Zn(2+)</name>
        <dbReference type="ChEBI" id="CHEBI:29105"/>
        <note>catalytic</note>
    </ligand>
</feature>
<comment type="catalytic activity">
    <reaction evidence="8">
        <text>2'-deoxyadenosine + H2O + H(+) = 2'-deoxyinosine + NH4(+)</text>
        <dbReference type="Rhea" id="RHEA:28190"/>
        <dbReference type="ChEBI" id="CHEBI:15377"/>
        <dbReference type="ChEBI" id="CHEBI:15378"/>
        <dbReference type="ChEBI" id="CHEBI:17256"/>
        <dbReference type="ChEBI" id="CHEBI:28938"/>
        <dbReference type="ChEBI" id="CHEBI:28997"/>
        <dbReference type="EC" id="3.5.4.4"/>
    </reaction>
    <physiologicalReaction direction="left-to-right" evidence="8">
        <dbReference type="Rhea" id="RHEA:28191"/>
    </physiologicalReaction>
</comment>
<comment type="catalytic activity">
    <reaction evidence="7">
        <text>adenosine + H2O + H(+) = inosine + NH4(+)</text>
        <dbReference type="Rhea" id="RHEA:24408"/>
        <dbReference type="ChEBI" id="CHEBI:15377"/>
        <dbReference type="ChEBI" id="CHEBI:15378"/>
        <dbReference type="ChEBI" id="CHEBI:16335"/>
        <dbReference type="ChEBI" id="CHEBI:17596"/>
        <dbReference type="ChEBI" id="CHEBI:28938"/>
        <dbReference type="EC" id="3.5.4.4"/>
    </reaction>
    <physiologicalReaction direction="left-to-right" evidence="7">
        <dbReference type="Rhea" id="RHEA:24409"/>
    </physiologicalReaction>
</comment>
<feature type="binding site" evidence="9">
    <location>
        <position position="216"/>
    </location>
    <ligand>
        <name>Zn(2+)</name>
        <dbReference type="ChEBI" id="CHEBI:29105"/>
        <note>catalytic</note>
    </ligand>
</feature>
<evidence type="ECO:0000256" key="5">
    <source>
        <dbReference type="ARBA" id="ARBA00023080"/>
    </source>
</evidence>
<sequence>MSESPQGAGASGTSDAELRRAPKVLLHDHLDGGLRPQTIIELADDSGYYALPATDASALGTWFRDSADSGSLPRYLETFDHTLAVMQTREGLFRVASECAQDLAADGVVYAESRYAPEQHLGHGLTLEGVVEAVNAGLRDGEAKAKAVGHRIQVTSLLTAMRHAAKSTEIAELAIRYRDEGVSGFDIAGAEAGYPPTRHLDAFEYLRRENFHFTIHAGEAFGLPSIWEAIQWCGADRLGHGVRIVDDITIDGSPFAEWVEGHRDDAGALTSLELDRVRLGRLAAYVRDKRIPLEMCPSSNLQTSAALSIALHPITLLRRLRFRVTLNTDNRLMSDTSMTKEAALLRDHAGWSLEDLRWVTINAMKSAFIPFDERLAVIDGVIKPGYADLGYAAPPIA</sequence>
<dbReference type="EC" id="3.5.4.4" evidence="1 9"/>
<evidence type="ECO:0000256" key="7">
    <source>
        <dbReference type="ARBA" id="ARBA00047989"/>
    </source>
</evidence>
<evidence type="ECO:0000313" key="12">
    <source>
        <dbReference type="Proteomes" id="UP001500730"/>
    </source>
</evidence>
<feature type="site" description="Important for catalytic activity" evidence="9">
    <location>
        <position position="240"/>
    </location>
</feature>
<proteinExistence type="inferred from homology"/>